<dbReference type="PANTHER" id="PTHR16943">
    <property type="entry name" value="2-METHYLCITRATE DEHYDRATASE-RELATED"/>
    <property type="match status" value="1"/>
</dbReference>
<dbReference type="InterPro" id="IPR045336">
    <property type="entry name" value="MmgE_PrpD_N"/>
</dbReference>
<dbReference type="EMBL" id="CP148074">
    <property type="protein sequence ID" value="WXL25459.1"/>
    <property type="molecule type" value="Genomic_DNA"/>
</dbReference>
<evidence type="ECO:0000256" key="1">
    <source>
        <dbReference type="ARBA" id="ARBA00006174"/>
    </source>
</evidence>
<dbReference type="Gene3D" id="3.30.1330.120">
    <property type="entry name" value="2-methylcitrate dehydratase PrpD"/>
    <property type="match status" value="1"/>
</dbReference>
<evidence type="ECO:0000259" key="2">
    <source>
        <dbReference type="Pfam" id="PF03972"/>
    </source>
</evidence>
<evidence type="ECO:0000313" key="4">
    <source>
        <dbReference type="EMBL" id="WXL25459.1"/>
    </source>
</evidence>
<reference evidence="4 5" key="1">
    <citation type="submission" date="2024-03" db="EMBL/GenBank/DDBJ databases">
        <title>Complete genome of BD2.</title>
        <authorList>
            <person name="Cao G."/>
        </authorList>
    </citation>
    <scope>NUCLEOTIDE SEQUENCE [LARGE SCALE GENOMIC DNA]</scope>
    <source>
        <strain evidence="4 5">BD2</strain>
    </source>
</reference>
<evidence type="ECO:0000259" key="3">
    <source>
        <dbReference type="Pfam" id="PF19305"/>
    </source>
</evidence>
<dbReference type="InterPro" id="IPR036148">
    <property type="entry name" value="MmgE/PrpD_sf"/>
</dbReference>
<dbReference type="SUPFAM" id="SSF103378">
    <property type="entry name" value="2-methylcitrate dehydratase PrpD"/>
    <property type="match status" value="1"/>
</dbReference>
<dbReference type="PANTHER" id="PTHR16943:SF8">
    <property type="entry name" value="2-METHYLCITRATE DEHYDRATASE"/>
    <property type="match status" value="1"/>
</dbReference>
<organism evidence="4 5">
    <name type="scientific">Ectopseudomonas mendocina</name>
    <name type="common">Pseudomonas mendocina</name>
    <dbReference type="NCBI Taxonomy" id="300"/>
    <lineage>
        <taxon>Bacteria</taxon>
        <taxon>Pseudomonadati</taxon>
        <taxon>Pseudomonadota</taxon>
        <taxon>Gammaproteobacteria</taxon>
        <taxon>Pseudomonadales</taxon>
        <taxon>Pseudomonadaceae</taxon>
        <taxon>Ectopseudomonas</taxon>
    </lineage>
</organism>
<dbReference type="InterPro" id="IPR045337">
    <property type="entry name" value="MmgE_PrpD_C"/>
</dbReference>
<dbReference type="Pfam" id="PF03972">
    <property type="entry name" value="MmgE_PrpD_N"/>
    <property type="match status" value="1"/>
</dbReference>
<evidence type="ECO:0000313" key="5">
    <source>
        <dbReference type="Proteomes" id="UP001476583"/>
    </source>
</evidence>
<feature type="domain" description="MmgE/PrpD C-terminal" evidence="3">
    <location>
        <begin position="272"/>
        <end position="441"/>
    </location>
</feature>
<comment type="similarity">
    <text evidence="1">Belongs to the PrpD family.</text>
</comment>
<dbReference type="InterPro" id="IPR042183">
    <property type="entry name" value="MmgE/PrpD_sf_1"/>
</dbReference>
<dbReference type="InterPro" id="IPR042188">
    <property type="entry name" value="MmgE/PrpD_sf_2"/>
</dbReference>
<dbReference type="InterPro" id="IPR005656">
    <property type="entry name" value="MmgE_PrpD"/>
</dbReference>
<gene>
    <name evidence="4" type="ORF">WG219_19515</name>
</gene>
<keyword evidence="5" id="KW-1185">Reference proteome</keyword>
<dbReference type="Pfam" id="PF19305">
    <property type="entry name" value="MmgE_PrpD_C"/>
    <property type="match status" value="1"/>
</dbReference>
<accession>A0ABZ2RMV3</accession>
<feature type="domain" description="MmgE/PrpD N-terminal" evidence="2">
    <location>
        <begin position="4"/>
        <end position="252"/>
    </location>
</feature>
<dbReference type="Gene3D" id="1.10.4100.10">
    <property type="entry name" value="2-methylcitrate dehydratase PrpD"/>
    <property type="match status" value="1"/>
</dbReference>
<proteinExistence type="inferred from homology"/>
<sequence length="456" mass="49861">MFLQQIAQHITDTQYEQLPQDVVHAAKLRLIDALSCSVGGYQAPSNDAFMNLYRSWGGTGQATVLGYGEKLPLAQAALMNCLTGRSFDFEVCGPSPEGINRGKMVGHVCSTTDPTALSVAEFLNADGKELIVAVVLGGDIGARLAVSEEFNFDKCFEVCGTANAFGALAVVARLMKLDQAAIINAYGILLHMMSGSYQSLWDGADTFKLPGALAAYNAVTAVQLSQAGFGGVKDALTSPLGYYNLFSVNYNPEHLVVDLGKTYYAKGMHKIHPSCYGNHNPIECALDIVREHQFAVEDIEQITMDVPPHRLVHFLNQTMTENDTQARSLFSIPYAVANVMVNRSVEIAHYTHKHAYKPDVMALTEKVKMLPATDLTNHLTRLAVHLKDGRVLRAERNQLPLGWAENPVGEAQVIEKFWRNIDFAGTVDKDRAERALAALMDLENQADVQAIASNLC</sequence>
<protein>
    <submittedName>
        <fullName evidence="4">MmgE/PrpD family protein</fullName>
    </submittedName>
</protein>
<dbReference type="Proteomes" id="UP001476583">
    <property type="component" value="Chromosome"/>
</dbReference>
<name>A0ABZ2RMV3_ECTME</name>